<comment type="caution">
    <text evidence="16">The sequence shown here is derived from an EMBL/GenBank/DDBJ whole genome shotgun (WGS) entry which is preliminary data.</text>
</comment>
<dbReference type="InterPro" id="IPR004041">
    <property type="entry name" value="NAF_dom"/>
</dbReference>
<evidence type="ECO:0000256" key="10">
    <source>
        <dbReference type="ARBA" id="ARBA00048679"/>
    </source>
</evidence>
<keyword evidence="17" id="KW-1185">Reference proteome</keyword>
<evidence type="ECO:0000256" key="4">
    <source>
        <dbReference type="ARBA" id="ARBA00022527"/>
    </source>
</evidence>
<dbReference type="PROSITE" id="PS50011">
    <property type="entry name" value="PROTEIN_KINASE_DOM"/>
    <property type="match status" value="1"/>
</dbReference>
<dbReference type="FunFam" id="1.10.510.10:FF:000571">
    <property type="entry name" value="Maternal embryonic leucine zipper kinase"/>
    <property type="match status" value="1"/>
</dbReference>
<comment type="function">
    <text evidence="11">CIPK serine-threonine protein kinases interact with CBL proteins. Binding of a CBL protein to the regulatory NAF domain of CIPK protein lead to the activation of the kinase in a calcium-dependent manner.</text>
</comment>
<dbReference type="Pfam" id="PF03822">
    <property type="entry name" value="NAF"/>
    <property type="match status" value="1"/>
</dbReference>
<evidence type="ECO:0000259" key="14">
    <source>
        <dbReference type="PROSITE" id="PS50011"/>
    </source>
</evidence>
<evidence type="ECO:0000256" key="13">
    <source>
        <dbReference type="RuleBase" id="RU000304"/>
    </source>
</evidence>
<gene>
    <name evidence="16" type="ORF">G2W53_006439</name>
</gene>
<keyword evidence="8 12" id="KW-0067">ATP-binding</keyword>
<keyword evidence="5" id="KW-0808">Transferase</keyword>
<dbReference type="PROSITE" id="PS50816">
    <property type="entry name" value="NAF"/>
    <property type="match status" value="1"/>
</dbReference>
<dbReference type="FunFam" id="3.30.200.20:FF:000042">
    <property type="entry name" value="Aurora kinase A"/>
    <property type="match status" value="1"/>
</dbReference>
<proteinExistence type="inferred from homology"/>
<dbReference type="InterPro" id="IPR018451">
    <property type="entry name" value="NAF/FISL_domain"/>
</dbReference>
<dbReference type="GO" id="GO:0005524">
    <property type="term" value="F:ATP binding"/>
    <property type="evidence" value="ECO:0007669"/>
    <property type="project" value="UniProtKB-UniRule"/>
</dbReference>
<comment type="catalytic activity">
    <reaction evidence="10">
        <text>L-seryl-[protein] + ATP = O-phospho-L-seryl-[protein] + ADP + H(+)</text>
        <dbReference type="Rhea" id="RHEA:17989"/>
        <dbReference type="Rhea" id="RHEA-COMP:9863"/>
        <dbReference type="Rhea" id="RHEA-COMP:11604"/>
        <dbReference type="ChEBI" id="CHEBI:15378"/>
        <dbReference type="ChEBI" id="CHEBI:29999"/>
        <dbReference type="ChEBI" id="CHEBI:30616"/>
        <dbReference type="ChEBI" id="CHEBI:83421"/>
        <dbReference type="ChEBI" id="CHEBI:456216"/>
        <dbReference type="EC" id="2.7.11.1"/>
    </reaction>
</comment>
<evidence type="ECO:0000256" key="5">
    <source>
        <dbReference type="ARBA" id="ARBA00022679"/>
    </source>
</evidence>
<dbReference type="InterPro" id="IPR017441">
    <property type="entry name" value="Protein_kinase_ATP_BS"/>
</dbReference>
<dbReference type="Gene3D" id="3.30.310.80">
    <property type="entry name" value="Kinase associated domain 1, KA1"/>
    <property type="match status" value="1"/>
</dbReference>
<organism evidence="16 17">
    <name type="scientific">Senna tora</name>
    <dbReference type="NCBI Taxonomy" id="362788"/>
    <lineage>
        <taxon>Eukaryota</taxon>
        <taxon>Viridiplantae</taxon>
        <taxon>Streptophyta</taxon>
        <taxon>Embryophyta</taxon>
        <taxon>Tracheophyta</taxon>
        <taxon>Spermatophyta</taxon>
        <taxon>Magnoliopsida</taxon>
        <taxon>eudicotyledons</taxon>
        <taxon>Gunneridae</taxon>
        <taxon>Pentapetalae</taxon>
        <taxon>rosids</taxon>
        <taxon>fabids</taxon>
        <taxon>Fabales</taxon>
        <taxon>Fabaceae</taxon>
        <taxon>Caesalpinioideae</taxon>
        <taxon>Cassia clade</taxon>
        <taxon>Senna</taxon>
    </lineage>
</organism>
<feature type="domain" description="NAF" evidence="15">
    <location>
        <begin position="294"/>
        <end position="318"/>
    </location>
</feature>
<dbReference type="SMART" id="SM00220">
    <property type="entry name" value="S_TKc"/>
    <property type="match status" value="1"/>
</dbReference>
<evidence type="ECO:0000256" key="6">
    <source>
        <dbReference type="ARBA" id="ARBA00022741"/>
    </source>
</evidence>
<sequence length="416" mass="46402">MVSQPPSPLPSETIIFGKYRLTRLLGRGSFAKVYYAESLRDGSTVAVKIIDKVIMGAAMESLVIREIDAMRRLQHHPNILKIHEVMASKTKIYLVVEFAPGGELGTRIVKKGRIPEPLARRYFQQVVSALRFCHGNGVAHRDIKPQNLLLDKDGDVKVSDFGLSALPEQLNNGLLKTACGTPCFTAPEILHHRRYDGSKADAWSCGVLLYVMLTGYLPFNDSNMPMMFRRINSRSYVFPAYISGRARSVIHNLLHPDPLHRMSLEDLFGNPWFMTSLRPEPEKSIFGSDNNTGSKYAGLNAFDIISMSPGLDLRGLFETTSENMKEKRFVSNAKTEVVVEKIKEIGGRLGFKVELGKNGSIGMGKGKVVVVFEVFEIVAGMAMVAVRVEDGGLEFEERYWNDWKLGLQDVVCSLAQ</sequence>
<dbReference type="GO" id="GO:0007165">
    <property type="term" value="P:signal transduction"/>
    <property type="evidence" value="ECO:0007669"/>
    <property type="project" value="InterPro"/>
</dbReference>
<comment type="catalytic activity">
    <reaction evidence="9">
        <text>L-threonyl-[protein] + ATP = O-phospho-L-threonyl-[protein] + ADP + H(+)</text>
        <dbReference type="Rhea" id="RHEA:46608"/>
        <dbReference type="Rhea" id="RHEA-COMP:11060"/>
        <dbReference type="Rhea" id="RHEA-COMP:11605"/>
        <dbReference type="ChEBI" id="CHEBI:15378"/>
        <dbReference type="ChEBI" id="CHEBI:30013"/>
        <dbReference type="ChEBI" id="CHEBI:30616"/>
        <dbReference type="ChEBI" id="CHEBI:61977"/>
        <dbReference type="ChEBI" id="CHEBI:456216"/>
        <dbReference type="EC" id="2.7.11.1"/>
    </reaction>
</comment>
<evidence type="ECO:0000256" key="9">
    <source>
        <dbReference type="ARBA" id="ARBA00047899"/>
    </source>
</evidence>
<dbReference type="AlphaFoldDB" id="A0A834X590"/>
<dbReference type="PANTHER" id="PTHR43895">
    <property type="entry name" value="CALCIUM/CALMODULIN-DEPENDENT PROTEIN KINASE KINASE-RELATED"/>
    <property type="match status" value="1"/>
</dbReference>
<evidence type="ECO:0000313" key="16">
    <source>
        <dbReference type="EMBL" id="KAF7837957.1"/>
    </source>
</evidence>
<evidence type="ECO:0000256" key="8">
    <source>
        <dbReference type="ARBA" id="ARBA00022840"/>
    </source>
</evidence>
<dbReference type="GO" id="GO:0004674">
    <property type="term" value="F:protein serine/threonine kinase activity"/>
    <property type="evidence" value="ECO:0007669"/>
    <property type="project" value="UniProtKB-KW"/>
</dbReference>
<dbReference type="Gene3D" id="1.10.510.10">
    <property type="entry name" value="Transferase(Phosphotransferase) domain 1"/>
    <property type="match status" value="1"/>
</dbReference>
<dbReference type="InterPro" id="IPR000719">
    <property type="entry name" value="Prot_kinase_dom"/>
</dbReference>
<evidence type="ECO:0000256" key="1">
    <source>
        <dbReference type="ARBA" id="ARBA00001936"/>
    </source>
</evidence>
<evidence type="ECO:0000256" key="11">
    <source>
        <dbReference type="ARBA" id="ARBA00058225"/>
    </source>
</evidence>
<dbReference type="EC" id="2.7.11.1" evidence="3"/>
<dbReference type="OrthoDB" id="193931at2759"/>
<keyword evidence="4 13" id="KW-0723">Serine/threonine-protein kinase</keyword>
<evidence type="ECO:0000259" key="15">
    <source>
        <dbReference type="PROSITE" id="PS50816"/>
    </source>
</evidence>
<keyword evidence="7 16" id="KW-0418">Kinase</keyword>
<feature type="domain" description="Protein kinase" evidence="14">
    <location>
        <begin position="19"/>
        <end position="273"/>
    </location>
</feature>
<dbReference type="SUPFAM" id="SSF56112">
    <property type="entry name" value="Protein kinase-like (PK-like)"/>
    <property type="match status" value="1"/>
</dbReference>
<evidence type="ECO:0000313" key="17">
    <source>
        <dbReference type="Proteomes" id="UP000634136"/>
    </source>
</evidence>
<protein>
    <recommendedName>
        <fullName evidence="3">non-specific serine/threonine protein kinase</fullName>
        <ecNumber evidence="3">2.7.11.1</ecNumber>
    </recommendedName>
</protein>
<dbReference type="PROSITE" id="PS00107">
    <property type="entry name" value="PROTEIN_KINASE_ATP"/>
    <property type="match status" value="1"/>
</dbReference>
<evidence type="ECO:0000256" key="2">
    <source>
        <dbReference type="ARBA" id="ARBA00006234"/>
    </source>
</evidence>
<dbReference type="InterPro" id="IPR008271">
    <property type="entry name" value="Ser/Thr_kinase_AS"/>
</dbReference>
<name>A0A834X590_9FABA</name>
<dbReference type="PROSITE" id="PS00108">
    <property type="entry name" value="PROTEIN_KINASE_ST"/>
    <property type="match status" value="1"/>
</dbReference>
<dbReference type="CDD" id="cd14003">
    <property type="entry name" value="STKc_AMPK-like"/>
    <property type="match status" value="1"/>
</dbReference>
<dbReference type="Pfam" id="PF00069">
    <property type="entry name" value="Pkinase"/>
    <property type="match status" value="1"/>
</dbReference>
<accession>A0A834X590</accession>
<comment type="cofactor">
    <cofactor evidence="1">
        <name>Mn(2+)</name>
        <dbReference type="ChEBI" id="CHEBI:29035"/>
    </cofactor>
</comment>
<dbReference type="CDD" id="cd12195">
    <property type="entry name" value="CIPK_C"/>
    <property type="match status" value="1"/>
</dbReference>
<reference evidence="16" key="1">
    <citation type="submission" date="2020-09" db="EMBL/GenBank/DDBJ databases">
        <title>Genome-Enabled Discovery of Anthraquinone Biosynthesis in Senna tora.</title>
        <authorList>
            <person name="Kang S.-H."/>
            <person name="Pandey R.P."/>
            <person name="Lee C.-M."/>
            <person name="Sim J.-S."/>
            <person name="Jeong J.-T."/>
            <person name="Choi B.-S."/>
            <person name="Jung M."/>
            <person name="Ginzburg D."/>
            <person name="Zhao K."/>
            <person name="Won S.Y."/>
            <person name="Oh T.-J."/>
            <person name="Yu Y."/>
            <person name="Kim N.-H."/>
            <person name="Lee O.R."/>
            <person name="Lee T.-H."/>
            <person name="Bashyal P."/>
            <person name="Kim T.-S."/>
            <person name="Lee W.-H."/>
            <person name="Kawkins C."/>
            <person name="Kim C.-K."/>
            <person name="Kim J.S."/>
            <person name="Ahn B.O."/>
            <person name="Rhee S.Y."/>
            <person name="Sohng J.K."/>
        </authorList>
    </citation>
    <scope>NUCLEOTIDE SEQUENCE</scope>
    <source>
        <tissue evidence="16">Leaf</tissue>
    </source>
</reference>
<evidence type="ECO:0000256" key="12">
    <source>
        <dbReference type="PROSITE-ProRule" id="PRU10141"/>
    </source>
</evidence>
<dbReference type="PANTHER" id="PTHR43895:SF33">
    <property type="entry name" value="PROTEIN KINASE DOMAIN-CONTAINING PROTEIN"/>
    <property type="match status" value="1"/>
</dbReference>
<evidence type="ECO:0000256" key="7">
    <source>
        <dbReference type="ARBA" id="ARBA00022777"/>
    </source>
</evidence>
<dbReference type="Proteomes" id="UP000634136">
    <property type="component" value="Unassembled WGS sequence"/>
</dbReference>
<feature type="binding site" evidence="12">
    <location>
        <position position="48"/>
    </location>
    <ligand>
        <name>ATP</name>
        <dbReference type="ChEBI" id="CHEBI:30616"/>
    </ligand>
</feature>
<dbReference type="InterPro" id="IPR011009">
    <property type="entry name" value="Kinase-like_dom_sf"/>
</dbReference>
<dbReference type="EMBL" id="JAAIUW010000003">
    <property type="protein sequence ID" value="KAF7837957.1"/>
    <property type="molecule type" value="Genomic_DNA"/>
</dbReference>
<comment type="similarity">
    <text evidence="2">Belongs to the protein kinase superfamily. CAMK Ser/Thr protein kinase family. SNF1 subfamily.</text>
</comment>
<keyword evidence="6 12" id="KW-0547">Nucleotide-binding</keyword>
<evidence type="ECO:0000256" key="3">
    <source>
        <dbReference type="ARBA" id="ARBA00012513"/>
    </source>
</evidence>